<dbReference type="EMBL" id="BOPG01000017">
    <property type="protein sequence ID" value="GIJ55411.1"/>
    <property type="molecule type" value="Genomic_DNA"/>
</dbReference>
<dbReference type="Proteomes" id="UP000612585">
    <property type="component" value="Unassembled WGS sequence"/>
</dbReference>
<keyword evidence="4" id="KW-0503">Monooxygenase</keyword>
<dbReference type="RefSeq" id="WP_203992169.1">
    <property type="nucleotide sequence ID" value="NZ_BOPG01000017.1"/>
</dbReference>
<organism evidence="6 7">
    <name type="scientific">Virgisporangium aurantiacum</name>
    <dbReference type="NCBI Taxonomy" id="175570"/>
    <lineage>
        <taxon>Bacteria</taxon>
        <taxon>Bacillati</taxon>
        <taxon>Actinomycetota</taxon>
        <taxon>Actinomycetes</taxon>
        <taxon>Micromonosporales</taxon>
        <taxon>Micromonosporaceae</taxon>
        <taxon>Virgisporangium</taxon>
    </lineage>
</organism>
<dbReference type="GO" id="GO:0008726">
    <property type="term" value="F:alkanesulfonate monooxygenase activity"/>
    <property type="evidence" value="ECO:0007669"/>
    <property type="project" value="TreeGrafter"/>
</dbReference>
<evidence type="ECO:0000256" key="1">
    <source>
        <dbReference type="ARBA" id="ARBA00022630"/>
    </source>
</evidence>
<dbReference type="NCBIfam" id="TIGR03619">
    <property type="entry name" value="F420_Rv2161c"/>
    <property type="match status" value="1"/>
</dbReference>
<evidence type="ECO:0000256" key="4">
    <source>
        <dbReference type="ARBA" id="ARBA00023033"/>
    </source>
</evidence>
<keyword evidence="1" id="KW-0285">Flavoprotein</keyword>
<evidence type="ECO:0000256" key="2">
    <source>
        <dbReference type="ARBA" id="ARBA00022643"/>
    </source>
</evidence>
<dbReference type="AlphaFoldDB" id="A0A8J3Z0V9"/>
<reference evidence="6" key="1">
    <citation type="submission" date="2021-01" db="EMBL/GenBank/DDBJ databases">
        <title>Whole genome shotgun sequence of Virgisporangium aurantiacum NBRC 16421.</title>
        <authorList>
            <person name="Komaki H."/>
            <person name="Tamura T."/>
        </authorList>
    </citation>
    <scope>NUCLEOTIDE SEQUENCE</scope>
    <source>
        <strain evidence="6">NBRC 16421</strain>
    </source>
</reference>
<dbReference type="InterPro" id="IPR011251">
    <property type="entry name" value="Luciferase-like_dom"/>
</dbReference>
<protein>
    <submittedName>
        <fullName evidence="6">F420-dependent oxidoreductase</fullName>
    </submittedName>
</protein>
<keyword evidence="3" id="KW-0560">Oxidoreductase</keyword>
<dbReference type="Gene3D" id="3.20.20.30">
    <property type="entry name" value="Luciferase-like domain"/>
    <property type="match status" value="1"/>
</dbReference>
<accession>A0A8J3Z0V9</accession>
<dbReference type="SUPFAM" id="SSF51679">
    <property type="entry name" value="Bacterial luciferase-like"/>
    <property type="match status" value="1"/>
</dbReference>
<comment type="caution">
    <text evidence="6">The sequence shown here is derived from an EMBL/GenBank/DDBJ whole genome shotgun (WGS) entry which is preliminary data.</text>
</comment>
<dbReference type="PANTHER" id="PTHR42847:SF4">
    <property type="entry name" value="ALKANESULFONATE MONOOXYGENASE-RELATED"/>
    <property type="match status" value="1"/>
</dbReference>
<keyword evidence="2" id="KW-0288">FMN</keyword>
<sequence length="289" mass="31485">MTILGVNVRNFGPQATPENLLGWARFAEEHGFGIAMISDHIALTPEVNEIYPAPFYDPFATIAWLAGATTTLELGTGVTVLPYRHPLLTARMAANIDRFSGGRFVLGVGVGWSEQEYAALGVPFAKRGRVTDEYLAAVTAAFTDDVVSLDGEFAGYRDVHTGPRPERPRVWVGGSSPAAIRRAVRFGAAWHPINQEPAWLREVGIPALHAAASEQGRPVPAVAPRIRARLGTERRTGQGTPEQIVADIREFIDLGSAYVILDPNPDHPKDEKPLADDWNLLAMIADHLR</sequence>
<evidence type="ECO:0000313" key="6">
    <source>
        <dbReference type="EMBL" id="GIJ55411.1"/>
    </source>
</evidence>
<keyword evidence="7" id="KW-1185">Reference proteome</keyword>
<name>A0A8J3Z0V9_9ACTN</name>
<dbReference type="PANTHER" id="PTHR42847">
    <property type="entry name" value="ALKANESULFONATE MONOOXYGENASE"/>
    <property type="match status" value="1"/>
</dbReference>
<dbReference type="InterPro" id="IPR036661">
    <property type="entry name" value="Luciferase-like_sf"/>
</dbReference>
<gene>
    <name evidence="6" type="ORF">Vau01_029270</name>
</gene>
<evidence type="ECO:0000259" key="5">
    <source>
        <dbReference type="Pfam" id="PF00296"/>
    </source>
</evidence>
<evidence type="ECO:0000256" key="3">
    <source>
        <dbReference type="ARBA" id="ARBA00023002"/>
    </source>
</evidence>
<proteinExistence type="predicted"/>
<dbReference type="InterPro" id="IPR050172">
    <property type="entry name" value="SsuD_RutA_monooxygenase"/>
</dbReference>
<dbReference type="GO" id="GO:0046306">
    <property type="term" value="P:alkanesulfonate catabolic process"/>
    <property type="evidence" value="ECO:0007669"/>
    <property type="project" value="TreeGrafter"/>
</dbReference>
<feature type="domain" description="Luciferase-like" evidence="5">
    <location>
        <begin position="15"/>
        <end position="226"/>
    </location>
</feature>
<dbReference type="Pfam" id="PF00296">
    <property type="entry name" value="Bac_luciferase"/>
    <property type="match status" value="1"/>
</dbReference>
<evidence type="ECO:0000313" key="7">
    <source>
        <dbReference type="Proteomes" id="UP000612585"/>
    </source>
</evidence>
<dbReference type="InterPro" id="IPR019921">
    <property type="entry name" value="Lucif-like_OxRdtase_Rv2161c"/>
</dbReference>